<name>A0ABV7PI52_9BURK</name>
<protein>
    <recommendedName>
        <fullName evidence="4">Transcriptional regulator</fullName>
    </recommendedName>
</protein>
<dbReference type="EMBL" id="JBHRVV010000001">
    <property type="protein sequence ID" value="MFC3457216.1"/>
    <property type="molecule type" value="Genomic_DNA"/>
</dbReference>
<reference evidence="3" key="1">
    <citation type="journal article" date="2019" name="Int. J. Syst. Evol. Microbiol.">
        <title>The Global Catalogue of Microorganisms (GCM) 10K type strain sequencing project: providing services to taxonomists for standard genome sequencing and annotation.</title>
        <authorList>
            <consortium name="The Broad Institute Genomics Platform"/>
            <consortium name="The Broad Institute Genome Sequencing Center for Infectious Disease"/>
            <person name="Wu L."/>
            <person name="Ma J."/>
        </authorList>
    </citation>
    <scope>NUCLEOTIDE SEQUENCE [LARGE SCALE GENOMIC DNA]</scope>
    <source>
        <strain evidence="3">CCM 7480</strain>
    </source>
</reference>
<evidence type="ECO:0008006" key="4">
    <source>
        <dbReference type="Google" id="ProtNLM"/>
    </source>
</evidence>
<feature type="compositionally biased region" description="Basic and acidic residues" evidence="1">
    <location>
        <begin position="73"/>
        <end position="88"/>
    </location>
</feature>
<dbReference type="Proteomes" id="UP001595665">
    <property type="component" value="Unassembled WGS sequence"/>
</dbReference>
<gene>
    <name evidence="2" type="ORF">ACFOPH_02985</name>
</gene>
<evidence type="ECO:0000256" key="1">
    <source>
        <dbReference type="SAM" id="MobiDB-lite"/>
    </source>
</evidence>
<evidence type="ECO:0000313" key="2">
    <source>
        <dbReference type="EMBL" id="MFC3457216.1"/>
    </source>
</evidence>
<evidence type="ECO:0000313" key="3">
    <source>
        <dbReference type="Proteomes" id="UP001595665"/>
    </source>
</evidence>
<proteinExistence type="predicted"/>
<feature type="region of interest" description="Disordered" evidence="1">
    <location>
        <begin position="57"/>
        <end position="88"/>
    </location>
</feature>
<keyword evidence="3" id="KW-1185">Reference proteome</keyword>
<accession>A0ABV7PI52</accession>
<dbReference type="RefSeq" id="WP_379733421.1">
    <property type="nucleotide sequence ID" value="NZ_JBHRVV010000001.1"/>
</dbReference>
<sequence>MRTYLQQATPEQREALAVAVKSSVGYFYLIGGGHRRASPRLAKRLVEAEPKLTLSGLRPDIWSPAPATAPESPMRRATDGVAADERKA</sequence>
<organism evidence="2 3">
    <name type="scientific">Massilia haematophila</name>
    <dbReference type="NCBI Taxonomy" id="457923"/>
    <lineage>
        <taxon>Bacteria</taxon>
        <taxon>Pseudomonadati</taxon>
        <taxon>Pseudomonadota</taxon>
        <taxon>Betaproteobacteria</taxon>
        <taxon>Burkholderiales</taxon>
        <taxon>Oxalobacteraceae</taxon>
        <taxon>Telluria group</taxon>
        <taxon>Massilia</taxon>
    </lineage>
</organism>
<comment type="caution">
    <text evidence="2">The sequence shown here is derived from an EMBL/GenBank/DDBJ whole genome shotgun (WGS) entry which is preliminary data.</text>
</comment>